<protein>
    <recommendedName>
        <fullName evidence="4">Isochorismatase-like domain-containing protein</fullName>
    </recommendedName>
</protein>
<dbReference type="AlphaFoldDB" id="A0A4U0X1L1"/>
<evidence type="ECO:0000256" key="1">
    <source>
        <dbReference type="ARBA" id="ARBA00006336"/>
    </source>
</evidence>
<dbReference type="EMBL" id="NAJN01000778">
    <property type="protein sequence ID" value="TKA68853.1"/>
    <property type="molecule type" value="Genomic_DNA"/>
</dbReference>
<dbReference type="STRING" id="331657.A0A4U0X1L1"/>
<name>A0A4U0X1L1_9PEZI</name>
<organism evidence="5 6">
    <name type="scientific">Cryomyces minteri</name>
    <dbReference type="NCBI Taxonomy" id="331657"/>
    <lineage>
        <taxon>Eukaryota</taxon>
        <taxon>Fungi</taxon>
        <taxon>Dikarya</taxon>
        <taxon>Ascomycota</taxon>
        <taxon>Pezizomycotina</taxon>
        <taxon>Dothideomycetes</taxon>
        <taxon>Dothideomycetes incertae sedis</taxon>
        <taxon>Cryomyces</taxon>
    </lineage>
</organism>
<evidence type="ECO:0000313" key="6">
    <source>
        <dbReference type="Proteomes" id="UP000308768"/>
    </source>
</evidence>
<dbReference type="PANTHER" id="PTHR43540">
    <property type="entry name" value="PEROXYUREIDOACRYLATE/UREIDOACRYLATE AMIDOHYDROLASE-RELATED"/>
    <property type="match status" value="1"/>
</dbReference>
<dbReference type="PANTHER" id="PTHR43540:SF9">
    <property type="entry name" value="FAMILY HYDROLASE, PUTATIVE (AFU_ORTHOLOGUE AFUA_2G08700)-RELATED"/>
    <property type="match status" value="1"/>
</dbReference>
<keyword evidence="3" id="KW-0732">Signal</keyword>
<dbReference type="Proteomes" id="UP000308768">
    <property type="component" value="Unassembled WGS sequence"/>
</dbReference>
<comment type="similarity">
    <text evidence="1">Belongs to the isochorismatase family.</text>
</comment>
<feature type="chain" id="PRO_5020297211" description="Isochorismatase-like domain-containing protein" evidence="3">
    <location>
        <begin position="20"/>
        <end position="278"/>
    </location>
</feature>
<feature type="signal peptide" evidence="3">
    <location>
        <begin position="1"/>
        <end position="19"/>
    </location>
</feature>
<dbReference type="InterPro" id="IPR000868">
    <property type="entry name" value="Isochorismatase-like_dom"/>
</dbReference>
<dbReference type="OrthoDB" id="167809at2759"/>
<dbReference type="GO" id="GO:0016787">
    <property type="term" value="F:hydrolase activity"/>
    <property type="evidence" value="ECO:0007669"/>
    <property type="project" value="UniProtKB-KW"/>
</dbReference>
<dbReference type="InterPro" id="IPR050272">
    <property type="entry name" value="Isochorismatase-like_hydrls"/>
</dbReference>
<evidence type="ECO:0000256" key="2">
    <source>
        <dbReference type="ARBA" id="ARBA00022801"/>
    </source>
</evidence>
<keyword evidence="2" id="KW-0378">Hydrolase</keyword>
<proteinExistence type="inferred from homology"/>
<keyword evidence="6" id="KW-1185">Reference proteome</keyword>
<accession>A0A4U0X1L1</accession>
<reference evidence="5 6" key="1">
    <citation type="submission" date="2017-03" db="EMBL/GenBank/DDBJ databases">
        <title>Genomes of endolithic fungi from Antarctica.</title>
        <authorList>
            <person name="Coleine C."/>
            <person name="Masonjones S."/>
            <person name="Stajich J.E."/>
        </authorList>
    </citation>
    <scope>NUCLEOTIDE SEQUENCE [LARGE SCALE GENOMIC DNA]</scope>
    <source>
        <strain evidence="5 6">CCFEE 5187</strain>
    </source>
</reference>
<dbReference type="Pfam" id="PF00857">
    <property type="entry name" value="Isochorismatase"/>
    <property type="match status" value="1"/>
</dbReference>
<feature type="domain" description="Isochorismatase-like" evidence="4">
    <location>
        <begin position="81"/>
        <end position="255"/>
    </location>
</feature>
<gene>
    <name evidence="5" type="ORF">B0A49_08083</name>
</gene>
<sequence length="278" mass="29955">MRVRQLVPLGLCSTGLALAQLLDTSNGIAAVAGTSSGNATTLGNHYNCWAIRANDGVFDLTRSDRLPVTSPKTAVVEPSRAALVIVDMQNFFLHPALSPAATKGGGRRCCRRLDNFDLLTIPPALLSGFASHDDPATTFGTDMGLVPGTNVQAGKKLMRGSWNARPWGELYDLQVEGVKNGTDLYFHKNRLSGLWGAQTPLGLYLQENEITTLFFGGVNADQCVWGIFLDAYYKGFDVVYVEDISATTSPDYATQMVMYNADSDGFLANSSMILDAIA</sequence>
<dbReference type="InterPro" id="IPR036380">
    <property type="entry name" value="Isochorismatase-like_sf"/>
</dbReference>
<dbReference type="SUPFAM" id="SSF52499">
    <property type="entry name" value="Isochorismatase-like hydrolases"/>
    <property type="match status" value="1"/>
</dbReference>
<evidence type="ECO:0000256" key="3">
    <source>
        <dbReference type="SAM" id="SignalP"/>
    </source>
</evidence>
<dbReference type="Gene3D" id="3.40.50.850">
    <property type="entry name" value="Isochorismatase-like"/>
    <property type="match status" value="1"/>
</dbReference>
<comment type="caution">
    <text evidence="5">The sequence shown here is derived from an EMBL/GenBank/DDBJ whole genome shotgun (WGS) entry which is preliminary data.</text>
</comment>
<evidence type="ECO:0000259" key="4">
    <source>
        <dbReference type="Pfam" id="PF00857"/>
    </source>
</evidence>
<evidence type="ECO:0000313" key="5">
    <source>
        <dbReference type="EMBL" id="TKA68853.1"/>
    </source>
</evidence>